<evidence type="ECO:0000313" key="2">
    <source>
        <dbReference type="EMBL" id="HIW93882.1"/>
    </source>
</evidence>
<name>A0A9D1UN54_9FIRM</name>
<comment type="caution">
    <text evidence="2">The sequence shown here is derived from an EMBL/GenBank/DDBJ whole genome shotgun (WGS) entry which is preliminary data.</text>
</comment>
<evidence type="ECO:0000256" key="1">
    <source>
        <dbReference type="SAM" id="SignalP"/>
    </source>
</evidence>
<feature type="chain" id="PRO_5039666861" description="DHHW protein" evidence="1">
    <location>
        <begin position="26"/>
        <end position="378"/>
    </location>
</feature>
<dbReference type="Pfam" id="PF14286">
    <property type="entry name" value="DHHW"/>
    <property type="match status" value="1"/>
</dbReference>
<reference evidence="2" key="2">
    <citation type="submission" date="2021-04" db="EMBL/GenBank/DDBJ databases">
        <authorList>
            <person name="Gilroy R."/>
        </authorList>
    </citation>
    <scope>NUCLEOTIDE SEQUENCE</scope>
    <source>
        <strain evidence="2">ChiGjej6B6-1540</strain>
    </source>
</reference>
<feature type="signal peptide" evidence="1">
    <location>
        <begin position="1"/>
        <end position="25"/>
    </location>
</feature>
<dbReference type="AlphaFoldDB" id="A0A9D1UN54"/>
<dbReference type="Proteomes" id="UP000824192">
    <property type="component" value="Unassembled WGS sequence"/>
</dbReference>
<dbReference type="InterPro" id="IPR025945">
    <property type="entry name" value="DHHW"/>
</dbReference>
<accession>A0A9D1UN54</accession>
<sequence length="378" mass="42598">MSKKYAIFITALFCCFLGVFLTANALTPDQEFSQMENRVLEQRPELSLKTLASGQFMRDFETYTTDQFIGRDFWVGAKARLEALMGKQENNGVYFCKEDTLITRFDAPDAQQVSTNLSYVEQFAQNAGVPVSFGLIPGSAEVWADRLPEGAPNASQKEIIDQASSAVTSADQIDLYSAMMAHKDEEIYYRTDHHWTSLGAYYGYEAIMKAMGITPVPLSDYEKTTVSDSFYGTVFSSSGVRWVQPDQIDIYVPDTGISVVSHTYDQKGNPVEEPRSLYDYSFLEVKDKYSFFLGGNQPLGVVKTANTDAPKLLIIRDSYTDSLVPFLTAHFSEIHLVDPRYYKLSVSQYIQDNDIDQALVLYSVPNFVTDKNLVWITQ</sequence>
<dbReference type="EMBL" id="DXGA01000105">
    <property type="protein sequence ID" value="HIW93882.1"/>
    <property type="molecule type" value="Genomic_DNA"/>
</dbReference>
<gene>
    <name evidence="2" type="ORF">H9868_04995</name>
</gene>
<reference evidence="2" key="1">
    <citation type="journal article" date="2021" name="PeerJ">
        <title>Extensive microbial diversity within the chicken gut microbiome revealed by metagenomics and culture.</title>
        <authorList>
            <person name="Gilroy R."/>
            <person name="Ravi A."/>
            <person name="Getino M."/>
            <person name="Pursley I."/>
            <person name="Horton D.L."/>
            <person name="Alikhan N.F."/>
            <person name="Baker D."/>
            <person name="Gharbi K."/>
            <person name="Hall N."/>
            <person name="Watson M."/>
            <person name="Adriaenssens E.M."/>
            <person name="Foster-Nyarko E."/>
            <person name="Jarju S."/>
            <person name="Secka A."/>
            <person name="Antonio M."/>
            <person name="Oren A."/>
            <person name="Chaudhuri R.R."/>
            <person name="La Ragione R."/>
            <person name="Hildebrand F."/>
            <person name="Pallen M.J."/>
        </authorList>
    </citation>
    <scope>NUCLEOTIDE SEQUENCE</scope>
    <source>
        <strain evidence="2">ChiGjej6B6-1540</strain>
    </source>
</reference>
<organism evidence="2 3">
    <name type="scientific">Candidatus Flavonifractor merdipullorum</name>
    <dbReference type="NCBI Taxonomy" id="2838590"/>
    <lineage>
        <taxon>Bacteria</taxon>
        <taxon>Bacillati</taxon>
        <taxon>Bacillota</taxon>
        <taxon>Clostridia</taxon>
        <taxon>Eubacteriales</taxon>
        <taxon>Oscillospiraceae</taxon>
        <taxon>Flavonifractor</taxon>
    </lineage>
</organism>
<evidence type="ECO:0008006" key="4">
    <source>
        <dbReference type="Google" id="ProtNLM"/>
    </source>
</evidence>
<evidence type="ECO:0000313" key="3">
    <source>
        <dbReference type="Proteomes" id="UP000824192"/>
    </source>
</evidence>
<protein>
    <recommendedName>
        <fullName evidence="4">DHHW protein</fullName>
    </recommendedName>
</protein>
<proteinExistence type="predicted"/>
<keyword evidence="1" id="KW-0732">Signal</keyword>